<organism evidence="13 14">
    <name type="scientific">Ensete ventricosum</name>
    <name type="common">Abyssinian banana</name>
    <name type="synonym">Musa ensete</name>
    <dbReference type="NCBI Taxonomy" id="4639"/>
    <lineage>
        <taxon>Eukaryota</taxon>
        <taxon>Viridiplantae</taxon>
        <taxon>Streptophyta</taxon>
        <taxon>Embryophyta</taxon>
        <taxon>Tracheophyta</taxon>
        <taxon>Spermatophyta</taxon>
        <taxon>Magnoliopsida</taxon>
        <taxon>Liliopsida</taxon>
        <taxon>Zingiberales</taxon>
        <taxon>Musaceae</taxon>
        <taxon>Ensete</taxon>
    </lineage>
</organism>
<dbReference type="InterPro" id="IPR018928">
    <property type="entry name" value="HAP2/GCS1_dom"/>
</dbReference>
<name>A0A427AG98_ENSVE</name>
<evidence type="ECO:0000256" key="2">
    <source>
        <dbReference type="ARBA" id="ARBA00010929"/>
    </source>
</evidence>
<keyword evidence="9" id="KW-1015">Disulfide bond</keyword>
<evidence type="ECO:0000256" key="10">
    <source>
        <dbReference type="ARBA" id="ARBA00023279"/>
    </source>
</evidence>
<dbReference type="EMBL" id="AMZH03002541">
    <property type="protein sequence ID" value="RRT75240.1"/>
    <property type="molecule type" value="Genomic_DNA"/>
</dbReference>
<gene>
    <name evidence="13" type="ORF">B296_00031470</name>
</gene>
<comment type="caution">
    <text evidence="13">The sequence shown here is derived from an EMBL/GenBank/DDBJ whole genome shotgun (WGS) entry which is preliminary data.</text>
</comment>
<sequence>SPGKILSIKIPTFEALSQFGTATITTKNIGELEASYSLTVCLLNLNPWASIVSLSKWCKLHGAHLLRMLQIVPADELKKNEINSFFEAIKGAWSMMWSGLVDFFTGRICRCTKQRNRINSKHPKDVKKPGLRHQKEKARDVHHKHTPIPSHDGKKPKSSHSHRVPHKHIHLCLAENDRYHLKHDSHLHLDKVKHKHKHKHNQSYLAQSHKSNRNRPVSMEMGDMKHKITRCRDEKDSRHKHVYHQLYGANSHEKDPRS</sequence>
<evidence type="ECO:0000256" key="1">
    <source>
        <dbReference type="ARBA" id="ARBA00004251"/>
    </source>
</evidence>
<comment type="subcellular location">
    <subcellularLocation>
        <location evidence="1">Cell membrane</location>
        <topology evidence="1">Single-pass type I membrane protein</topology>
    </subcellularLocation>
</comment>
<evidence type="ECO:0000256" key="8">
    <source>
        <dbReference type="ARBA" id="ARBA00023136"/>
    </source>
</evidence>
<evidence type="ECO:0000313" key="13">
    <source>
        <dbReference type="EMBL" id="RRT75240.1"/>
    </source>
</evidence>
<dbReference type="GO" id="GO:0008289">
    <property type="term" value="F:lipid binding"/>
    <property type="evidence" value="ECO:0007669"/>
    <property type="project" value="UniProtKB-KW"/>
</dbReference>
<proteinExistence type="inferred from homology"/>
<evidence type="ECO:0000256" key="7">
    <source>
        <dbReference type="ARBA" id="ARBA00023121"/>
    </source>
</evidence>
<dbReference type="Pfam" id="PF10699">
    <property type="entry name" value="HAP2-GCS1"/>
    <property type="match status" value="1"/>
</dbReference>
<dbReference type="PANTHER" id="PTHR31764:SF0">
    <property type="entry name" value="GENERATIVE CELL SPECIFIC-1_HAP2 DOMAIN-CONTAINING PROTEIN"/>
    <property type="match status" value="1"/>
</dbReference>
<feature type="region of interest" description="Disordered" evidence="11">
    <location>
        <begin position="197"/>
        <end position="217"/>
    </location>
</feature>
<dbReference type="AlphaFoldDB" id="A0A427AG98"/>
<comment type="similarity">
    <text evidence="2">Belongs to the HAP2/GCS1 family.</text>
</comment>
<feature type="compositionally biased region" description="Basic residues" evidence="11">
    <location>
        <begin position="154"/>
        <end position="163"/>
    </location>
</feature>
<dbReference type="PANTHER" id="PTHR31764">
    <property type="entry name" value="PROTEIN HAPLESS 2"/>
    <property type="match status" value="1"/>
</dbReference>
<evidence type="ECO:0000256" key="3">
    <source>
        <dbReference type="ARBA" id="ARBA00022475"/>
    </source>
</evidence>
<keyword evidence="4" id="KW-0812">Transmembrane</keyword>
<keyword evidence="6" id="KW-1133">Transmembrane helix</keyword>
<keyword evidence="7" id="KW-0446">Lipid-binding</keyword>
<evidence type="ECO:0000256" key="4">
    <source>
        <dbReference type="ARBA" id="ARBA00022692"/>
    </source>
</evidence>
<feature type="region of interest" description="Disordered" evidence="11">
    <location>
        <begin position="119"/>
        <end position="163"/>
    </location>
</feature>
<feature type="domain" description="Generative cell specific-1/HAP2" evidence="12">
    <location>
        <begin position="1"/>
        <end position="45"/>
    </location>
</feature>
<evidence type="ECO:0000256" key="6">
    <source>
        <dbReference type="ARBA" id="ARBA00022989"/>
    </source>
</evidence>
<evidence type="ECO:0000259" key="12">
    <source>
        <dbReference type="Pfam" id="PF10699"/>
    </source>
</evidence>
<keyword evidence="3" id="KW-1003">Cell membrane</keyword>
<dbReference type="Proteomes" id="UP000287651">
    <property type="component" value="Unassembled WGS sequence"/>
</dbReference>
<feature type="non-terminal residue" evidence="13">
    <location>
        <position position="1"/>
    </location>
</feature>
<keyword evidence="8" id="KW-0472">Membrane</keyword>
<keyword evidence="10" id="KW-0278">Fertilization</keyword>
<dbReference type="GO" id="GO:0005886">
    <property type="term" value="C:plasma membrane"/>
    <property type="evidence" value="ECO:0007669"/>
    <property type="project" value="UniProtKB-SubCell"/>
</dbReference>
<protein>
    <recommendedName>
        <fullName evidence="12">Generative cell specific-1/HAP2 domain-containing protein</fullName>
    </recommendedName>
</protein>
<reference evidence="13 14" key="1">
    <citation type="journal article" date="2014" name="Agronomy (Basel)">
        <title>A Draft Genome Sequence for Ensete ventricosum, the Drought-Tolerant Tree Against Hunger.</title>
        <authorList>
            <person name="Harrison J."/>
            <person name="Moore K.A."/>
            <person name="Paszkiewicz K."/>
            <person name="Jones T."/>
            <person name="Grant M."/>
            <person name="Ambacheew D."/>
            <person name="Muzemil S."/>
            <person name="Studholme D.J."/>
        </authorList>
    </citation>
    <scope>NUCLEOTIDE SEQUENCE [LARGE SCALE GENOMIC DNA]</scope>
</reference>
<evidence type="ECO:0000313" key="14">
    <source>
        <dbReference type="Proteomes" id="UP000287651"/>
    </source>
</evidence>
<evidence type="ECO:0000256" key="11">
    <source>
        <dbReference type="SAM" id="MobiDB-lite"/>
    </source>
</evidence>
<dbReference type="InterPro" id="IPR040326">
    <property type="entry name" value="HAP2/GCS1"/>
</dbReference>
<evidence type="ECO:0000256" key="5">
    <source>
        <dbReference type="ARBA" id="ARBA00022729"/>
    </source>
</evidence>
<evidence type="ECO:0000256" key="9">
    <source>
        <dbReference type="ARBA" id="ARBA00023157"/>
    </source>
</evidence>
<accession>A0A427AG98</accession>
<keyword evidence="5" id="KW-0732">Signal</keyword>
<feature type="compositionally biased region" description="Basic residues" evidence="11">
    <location>
        <begin position="129"/>
        <end position="146"/>
    </location>
</feature>